<evidence type="ECO:0000256" key="1">
    <source>
        <dbReference type="ARBA" id="ARBA00022694"/>
    </source>
</evidence>
<evidence type="ECO:0000259" key="3">
    <source>
        <dbReference type="PROSITE" id="PS50206"/>
    </source>
</evidence>
<dbReference type="GO" id="GO:0016705">
    <property type="term" value="F:oxidoreductase activity, acting on paired donors, with incorporation or reduction of molecular oxygen"/>
    <property type="evidence" value="ECO:0007669"/>
    <property type="project" value="UniProtKB-UniRule"/>
</dbReference>
<proteinExistence type="inferred from homology"/>
<comment type="function">
    <text evidence="2">Catalyzes oxygen-dependent 5-hydroxyuridine (ho5U) modification at position 34 in tRNAs.</text>
</comment>
<dbReference type="Gene3D" id="3.30.70.100">
    <property type="match status" value="1"/>
</dbReference>
<dbReference type="HAMAP" id="MF_00469">
    <property type="entry name" value="TrhO"/>
    <property type="match status" value="1"/>
</dbReference>
<gene>
    <name evidence="2" type="primary">trhO</name>
    <name evidence="4" type="ORF">C6Y45_02190</name>
</gene>
<dbReference type="GO" id="GO:0006400">
    <property type="term" value="P:tRNA modification"/>
    <property type="evidence" value="ECO:0007669"/>
    <property type="project" value="UniProtKB-UniRule"/>
</dbReference>
<dbReference type="Gene3D" id="3.40.250.10">
    <property type="entry name" value="Rhodanese-like domain"/>
    <property type="match status" value="1"/>
</dbReference>
<dbReference type="AlphaFoldDB" id="A0A2T4U9Z7"/>
<sequence length="324" mass="37978">MEKPAYRVLLYYLYTDIEDPEERAQQHLEYCKSIGLKGRILIASEGINGTVSGTYEQTRQYMEDMKADPVFQDITFKIDEAEGHTFKKMHVRPRPELVTLRLNDEDVDPRETTGNYLSPKEWYEKLQDPDTIVLDARNKYEYDIGHFDGAIRPDIDYFRELPEWVEKNREMLEDKEILTYCTGGIRCEKFSGWLVEKGFDKVNHLEGGIVTYGKDPEVRGKLWNGQCYVFDERLSVPVNQEEHVIVGRDHFTGEPCERYINCANPDCNKQILTSEENEQFYLGGCTHECRVHPRNRYIEMNKLTNEEVENQLKKIEANRSVAHK</sequence>
<keyword evidence="5" id="KW-1185">Reference proteome</keyword>
<feature type="domain" description="Rhodanese" evidence="3">
    <location>
        <begin position="127"/>
        <end position="221"/>
    </location>
</feature>
<name>A0A2T4U9Z7_9BACI</name>
<dbReference type="PANTHER" id="PTHR43268:SF3">
    <property type="entry name" value="RHODANESE-LIKE DOMAIN-CONTAINING PROTEIN 7-RELATED"/>
    <property type="match status" value="1"/>
</dbReference>
<dbReference type="Pfam" id="PF12368">
    <property type="entry name" value="Rhodanese_C"/>
    <property type="match status" value="1"/>
</dbReference>
<dbReference type="PANTHER" id="PTHR43268">
    <property type="entry name" value="THIOSULFATE SULFURTRANSFERASE/RHODANESE-LIKE DOMAIN-CONTAINING PROTEIN 2"/>
    <property type="match status" value="1"/>
</dbReference>
<evidence type="ECO:0000313" key="5">
    <source>
        <dbReference type="Proteomes" id="UP000240509"/>
    </source>
</evidence>
<comment type="catalytic activity">
    <reaction evidence="2">
        <text>uridine(34) in tRNA + AH2 + O2 = 5-hydroxyuridine(34) in tRNA + A + H2O</text>
        <dbReference type="Rhea" id="RHEA:64224"/>
        <dbReference type="Rhea" id="RHEA-COMP:11727"/>
        <dbReference type="Rhea" id="RHEA-COMP:13381"/>
        <dbReference type="ChEBI" id="CHEBI:13193"/>
        <dbReference type="ChEBI" id="CHEBI:15377"/>
        <dbReference type="ChEBI" id="CHEBI:15379"/>
        <dbReference type="ChEBI" id="CHEBI:17499"/>
        <dbReference type="ChEBI" id="CHEBI:65315"/>
        <dbReference type="ChEBI" id="CHEBI:136877"/>
    </reaction>
</comment>
<dbReference type="NCBIfam" id="NF001135">
    <property type="entry name" value="PRK00142.1-3"/>
    <property type="match status" value="1"/>
</dbReference>
<dbReference type="InterPro" id="IPR040503">
    <property type="entry name" value="TRHO_N"/>
</dbReference>
<dbReference type="Pfam" id="PF00581">
    <property type="entry name" value="Rhodanese"/>
    <property type="match status" value="1"/>
</dbReference>
<dbReference type="OrthoDB" id="9778326at2"/>
<dbReference type="InterPro" id="IPR020936">
    <property type="entry name" value="TrhO"/>
</dbReference>
<organism evidence="4 5">
    <name type="scientific">Alkalicoccus saliphilus</name>
    <dbReference type="NCBI Taxonomy" id="200989"/>
    <lineage>
        <taxon>Bacteria</taxon>
        <taxon>Bacillati</taxon>
        <taxon>Bacillota</taxon>
        <taxon>Bacilli</taxon>
        <taxon>Bacillales</taxon>
        <taxon>Bacillaceae</taxon>
        <taxon>Alkalicoccus</taxon>
    </lineage>
</organism>
<dbReference type="InterPro" id="IPR001763">
    <property type="entry name" value="Rhodanese-like_dom"/>
</dbReference>
<dbReference type="PROSITE" id="PS50206">
    <property type="entry name" value="RHODANESE_3"/>
    <property type="match status" value="1"/>
</dbReference>
<dbReference type="Proteomes" id="UP000240509">
    <property type="component" value="Unassembled WGS sequence"/>
</dbReference>
<dbReference type="SMART" id="SM00450">
    <property type="entry name" value="RHOD"/>
    <property type="match status" value="1"/>
</dbReference>
<protein>
    <recommendedName>
        <fullName evidence="2">tRNA uridine(34) hydroxylase</fullName>
        <ecNumber evidence="2">1.14.-.-</ecNumber>
    </recommendedName>
    <alternativeName>
        <fullName evidence="2">tRNA hydroxylation protein O</fullName>
    </alternativeName>
</protein>
<dbReference type="RefSeq" id="WP_107583390.1">
    <property type="nucleotide sequence ID" value="NZ_PZJJ01000002.1"/>
</dbReference>
<keyword evidence="1 2" id="KW-0819">tRNA processing</keyword>
<dbReference type="CDD" id="cd01518">
    <property type="entry name" value="RHOD_YceA"/>
    <property type="match status" value="1"/>
</dbReference>
<accession>A0A2T4U9Z7</accession>
<dbReference type="InterPro" id="IPR036873">
    <property type="entry name" value="Rhodanese-like_dom_sf"/>
</dbReference>
<evidence type="ECO:0000256" key="2">
    <source>
        <dbReference type="HAMAP-Rule" id="MF_00469"/>
    </source>
</evidence>
<dbReference type="Pfam" id="PF17773">
    <property type="entry name" value="UPF0176_N"/>
    <property type="match status" value="1"/>
</dbReference>
<dbReference type="EC" id="1.14.-.-" evidence="2"/>
<dbReference type="SUPFAM" id="SSF52821">
    <property type="entry name" value="Rhodanese/Cell cycle control phosphatase"/>
    <property type="match status" value="1"/>
</dbReference>
<keyword evidence="2" id="KW-0560">Oxidoreductase</keyword>
<evidence type="ECO:0000313" key="4">
    <source>
        <dbReference type="EMBL" id="PTL40212.1"/>
    </source>
</evidence>
<comment type="caution">
    <text evidence="4">The sequence shown here is derived from an EMBL/GenBank/DDBJ whole genome shotgun (WGS) entry which is preliminary data.</text>
</comment>
<dbReference type="InterPro" id="IPR022111">
    <property type="entry name" value="Rhodanese_C"/>
</dbReference>
<comment type="similarity">
    <text evidence="2">Belongs to the TrhO family.</text>
</comment>
<dbReference type="EMBL" id="PZJJ01000002">
    <property type="protein sequence ID" value="PTL40212.1"/>
    <property type="molecule type" value="Genomic_DNA"/>
</dbReference>
<reference evidence="4 5" key="1">
    <citation type="submission" date="2018-03" db="EMBL/GenBank/DDBJ databases">
        <title>Alkalicoccus saliphilus sp. nov., isolated from a mineral pool.</title>
        <authorList>
            <person name="Zhao B."/>
        </authorList>
    </citation>
    <scope>NUCLEOTIDE SEQUENCE [LARGE SCALE GENOMIC DNA]</scope>
    <source>
        <strain evidence="4 5">6AG</strain>
    </source>
</reference>